<dbReference type="FunFam" id="1.10.8.270:FF:000016">
    <property type="entry name" value="TBC1 domain family member 2A"/>
    <property type="match status" value="1"/>
</dbReference>
<dbReference type="GO" id="GO:0005096">
    <property type="term" value="F:GTPase activator activity"/>
    <property type="evidence" value="ECO:0007669"/>
    <property type="project" value="TreeGrafter"/>
</dbReference>
<evidence type="ECO:0000259" key="1">
    <source>
        <dbReference type="PROSITE" id="PS50086"/>
    </source>
</evidence>
<dbReference type="InterPro" id="IPR000195">
    <property type="entry name" value="Rab-GAP-TBC_dom"/>
</dbReference>
<gene>
    <name evidence="2" type="ORF">J8273_6802</name>
</gene>
<dbReference type="Gene3D" id="1.10.10.750">
    <property type="entry name" value="Ypt/Rab-GAP domain of gyp1p, domain 1"/>
    <property type="match status" value="1"/>
</dbReference>
<evidence type="ECO:0000313" key="3">
    <source>
        <dbReference type="Proteomes" id="UP000717585"/>
    </source>
</evidence>
<dbReference type="Gene3D" id="1.10.472.80">
    <property type="entry name" value="Ypt/Rab-GAP domain of gyp1p, domain 3"/>
    <property type="match status" value="1"/>
</dbReference>
<comment type="caution">
    <text evidence="2">The sequence shown here is derived from an EMBL/GenBank/DDBJ whole genome shotgun (WGS) entry which is preliminary data.</text>
</comment>
<dbReference type="Pfam" id="PF00566">
    <property type="entry name" value="RabGAP-TBC"/>
    <property type="match status" value="1"/>
</dbReference>
<dbReference type="PANTHER" id="PTHR47219">
    <property type="entry name" value="RAB GTPASE-ACTIVATING PROTEIN 1-LIKE"/>
    <property type="match status" value="1"/>
</dbReference>
<dbReference type="Proteomes" id="UP000717585">
    <property type="component" value="Unassembled WGS sequence"/>
</dbReference>
<accession>A0A8J6E0A3</accession>
<dbReference type="PROSITE" id="PS50086">
    <property type="entry name" value="TBC_RABGAP"/>
    <property type="match status" value="1"/>
</dbReference>
<dbReference type="InterPro" id="IPR035969">
    <property type="entry name" value="Rab-GAP_TBC_sf"/>
</dbReference>
<dbReference type="Gene3D" id="1.10.8.270">
    <property type="entry name" value="putative rabgap domain of human tbc1 domain family member 14 like domains"/>
    <property type="match status" value="1"/>
</dbReference>
<dbReference type="EMBL" id="JAHDYR010000045">
    <property type="protein sequence ID" value="KAG9391913.1"/>
    <property type="molecule type" value="Genomic_DNA"/>
</dbReference>
<dbReference type="GO" id="GO:0031267">
    <property type="term" value="F:small GTPase binding"/>
    <property type="evidence" value="ECO:0007669"/>
    <property type="project" value="TreeGrafter"/>
</dbReference>
<reference evidence="2" key="1">
    <citation type="submission" date="2021-05" db="EMBL/GenBank/DDBJ databases">
        <title>A free-living protist that lacks canonical eukaryotic 1 DNA replication and segregation systems.</title>
        <authorList>
            <person name="Salas-Leiva D.E."/>
            <person name="Tromer E.C."/>
            <person name="Curtis B.A."/>
            <person name="Jerlstrom-Hultqvist J."/>
            <person name="Kolisko M."/>
            <person name="Yi Z."/>
            <person name="Salas-Leiva J.S."/>
            <person name="Gallot-Lavallee L."/>
            <person name="Kops G.J.P.L."/>
            <person name="Archibald J.M."/>
            <person name="Simpson A.G.B."/>
            <person name="Roger A.J."/>
        </authorList>
    </citation>
    <scope>NUCLEOTIDE SEQUENCE</scope>
    <source>
        <strain evidence="2">BICM</strain>
    </source>
</reference>
<feature type="domain" description="Rab-GAP TBC" evidence="1">
    <location>
        <begin position="73"/>
        <end position="269"/>
    </location>
</feature>
<name>A0A8J6E0A3_9EUKA</name>
<dbReference type="SUPFAM" id="SSF47923">
    <property type="entry name" value="Ypt/Rab-GAP domain of gyp1p"/>
    <property type="match status" value="2"/>
</dbReference>
<dbReference type="AlphaFoldDB" id="A0A8J6E0A3"/>
<proteinExistence type="predicted"/>
<dbReference type="PANTHER" id="PTHR47219:SF9">
    <property type="entry name" value="GTPASE ACTIVATING PROTEIN AND CENTROSOME-ASSOCIATED, ISOFORM B"/>
    <property type="match status" value="1"/>
</dbReference>
<dbReference type="SMART" id="SM00164">
    <property type="entry name" value="TBC"/>
    <property type="match status" value="1"/>
</dbReference>
<sequence length="333" mass="38490">MEAPDSPRQENVAQLDRYGFIVNTDASGPVRLPTRQAIEKEHSRVVKWTWMLRPSNWCTFHHTPKFRQRVRKGIPEQFRGAVWQKLLQSTVLYQHHELGNKSSYDALLTKTNEEARSTIARDIERTFPSHAMFRASEGRAGEAVGRDALERNLNAFACYKPEVGYCQGMGFISGVLLMYMSEKEAFWALRQIVIDRMPGIFDAGFPKLQVRFKQWNKLLSKREPAIFKALARHSIDASFYTTQWFMTLFIYAAPFEVAVRIFDCFCCEGVIIVFRVGLAYMRSLKKSILKAPFEEVMMTIQHVPLTLEIFEAALELKLKAEEYALPESENWGR</sequence>
<dbReference type="InterPro" id="IPR050302">
    <property type="entry name" value="Rab_GAP_TBC_domain"/>
</dbReference>
<dbReference type="OrthoDB" id="294251at2759"/>
<organism evidence="2 3">
    <name type="scientific">Carpediemonas membranifera</name>
    <dbReference type="NCBI Taxonomy" id="201153"/>
    <lineage>
        <taxon>Eukaryota</taxon>
        <taxon>Metamonada</taxon>
        <taxon>Carpediemonas-like organisms</taxon>
        <taxon>Carpediemonas</taxon>
    </lineage>
</organism>
<evidence type="ECO:0000313" key="2">
    <source>
        <dbReference type="EMBL" id="KAG9391913.1"/>
    </source>
</evidence>
<protein>
    <submittedName>
        <fullName evidence="2">Rab-GTPase-TBC domain</fullName>
    </submittedName>
</protein>
<keyword evidence="3" id="KW-1185">Reference proteome</keyword>